<comment type="caution">
    <text evidence="1">The sequence shown here is derived from an EMBL/GenBank/DDBJ whole genome shotgun (WGS) entry which is preliminary data.</text>
</comment>
<name>A0ACA9N5H9_9GLOM</name>
<organism evidence="1 2">
    <name type="scientific">Cetraspora pellucida</name>
    <dbReference type="NCBI Taxonomy" id="1433469"/>
    <lineage>
        <taxon>Eukaryota</taxon>
        <taxon>Fungi</taxon>
        <taxon>Fungi incertae sedis</taxon>
        <taxon>Mucoromycota</taxon>
        <taxon>Glomeromycotina</taxon>
        <taxon>Glomeromycetes</taxon>
        <taxon>Diversisporales</taxon>
        <taxon>Gigasporaceae</taxon>
        <taxon>Cetraspora</taxon>
    </lineage>
</organism>
<feature type="non-terminal residue" evidence="1">
    <location>
        <position position="1"/>
    </location>
</feature>
<keyword evidence="2" id="KW-1185">Reference proteome</keyword>
<dbReference type="Proteomes" id="UP000789366">
    <property type="component" value="Unassembled WGS sequence"/>
</dbReference>
<sequence length="230" mass="25732">VMIEHSVRGKITSIAIRNGLLEGQLLSHNGSVVRTMTNATRMTVDRSADGDIFTVRELLLAAGADLDSPSTAPGANKTAHEIYRTSGIVIVIGKQIAYQYIPQVIDGNEYKTVERIYNGTDGSVTLKIAEYLVEFLMLWVLPEKEYYGIAKFQETNSFDEWRKNKRLQENQLSSDPNAINVSRIDFYDNVHISNNSNTGKNSGYYNNNVNTVGHYINMNDTGGHYNHYSG</sequence>
<proteinExistence type="predicted"/>
<dbReference type="EMBL" id="CAJVPW010012509">
    <property type="protein sequence ID" value="CAG8636253.1"/>
    <property type="molecule type" value="Genomic_DNA"/>
</dbReference>
<evidence type="ECO:0000313" key="2">
    <source>
        <dbReference type="Proteomes" id="UP000789366"/>
    </source>
</evidence>
<accession>A0ACA9N5H9</accession>
<protein>
    <submittedName>
        <fullName evidence="1">13262_t:CDS:1</fullName>
    </submittedName>
</protein>
<gene>
    <name evidence="1" type="ORF">SPELUC_LOCUS8396</name>
</gene>
<reference evidence="1" key="1">
    <citation type="submission" date="2021-06" db="EMBL/GenBank/DDBJ databases">
        <authorList>
            <person name="Kallberg Y."/>
            <person name="Tangrot J."/>
            <person name="Rosling A."/>
        </authorList>
    </citation>
    <scope>NUCLEOTIDE SEQUENCE</scope>
    <source>
        <strain evidence="1">28 12/20/2015</strain>
    </source>
</reference>
<evidence type="ECO:0000313" key="1">
    <source>
        <dbReference type="EMBL" id="CAG8636253.1"/>
    </source>
</evidence>